<dbReference type="AlphaFoldDB" id="X5H415"/>
<dbReference type="InterPro" id="IPR005855">
    <property type="entry name" value="GFAT"/>
</dbReference>
<keyword evidence="6" id="KW-0677">Repeat</keyword>
<evidence type="ECO:0000256" key="3">
    <source>
        <dbReference type="ARBA" id="ARBA00016090"/>
    </source>
</evidence>
<organism evidence="10 11">
    <name type="scientific">Neorickettsia helminthoeca str. Oregon</name>
    <dbReference type="NCBI Taxonomy" id="1286528"/>
    <lineage>
        <taxon>Bacteria</taxon>
        <taxon>Pseudomonadati</taxon>
        <taxon>Pseudomonadota</taxon>
        <taxon>Alphaproteobacteria</taxon>
        <taxon>Rickettsiales</taxon>
        <taxon>Anaplasmataceae</taxon>
        <taxon>Neorickettsia</taxon>
    </lineage>
</organism>
<evidence type="ECO:0000313" key="10">
    <source>
        <dbReference type="EMBL" id="AHX11428.1"/>
    </source>
</evidence>
<dbReference type="GO" id="GO:0006487">
    <property type="term" value="P:protein N-linked glycosylation"/>
    <property type="evidence" value="ECO:0007669"/>
    <property type="project" value="TreeGrafter"/>
</dbReference>
<dbReference type="RefSeq" id="WP_038559504.1">
    <property type="nucleotide sequence ID" value="NZ_CP007481.1"/>
</dbReference>
<evidence type="ECO:0000256" key="5">
    <source>
        <dbReference type="ARBA" id="ARBA00022679"/>
    </source>
</evidence>
<dbReference type="PANTHER" id="PTHR10937:SF0">
    <property type="entry name" value="GLUTAMINE--FRUCTOSE-6-PHOSPHATE TRANSAMINASE (ISOMERIZING)"/>
    <property type="match status" value="1"/>
</dbReference>
<feature type="domain" description="SIS" evidence="9">
    <location>
        <begin position="279"/>
        <end position="419"/>
    </location>
</feature>
<dbReference type="PANTHER" id="PTHR10937">
    <property type="entry name" value="GLUCOSAMINE--FRUCTOSE-6-PHOSPHATE AMINOTRANSFERASE, ISOMERIZING"/>
    <property type="match status" value="1"/>
</dbReference>
<dbReference type="InterPro" id="IPR017932">
    <property type="entry name" value="GATase_2_dom"/>
</dbReference>
<dbReference type="KEGG" id="nhm:NHE_0486"/>
<dbReference type="InterPro" id="IPR001347">
    <property type="entry name" value="SIS_dom"/>
</dbReference>
<dbReference type="Pfam" id="PF13522">
    <property type="entry name" value="GATase_6"/>
    <property type="match status" value="1"/>
</dbReference>
<dbReference type="InterPro" id="IPR046348">
    <property type="entry name" value="SIS_dom_sf"/>
</dbReference>
<dbReference type="GO" id="GO:0006047">
    <property type="term" value="P:UDP-N-acetylglucosamine metabolic process"/>
    <property type="evidence" value="ECO:0007669"/>
    <property type="project" value="TreeGrafter"/>
</dbReference>
<keyword evidence="5 10" id="KW-0808">Transferase</keyword>
<keyword evidence="4 10" id="KW-0032">Aminotransferase</keyword>
<evidence type="ECO:0000256" key="1">
    <source>
        <dbReference type="ARBA" id="ARBA00001031"/>
    </source>
</evidence>
<dbReference type="Proteomes" id="UP000023755">
    <property type="component" value="Chromosome"/>
</dbReference>
<feature type="domain" description="SIS" evidence="9">
    <location>
        <begin position="444"/>
        <end position="586"/>
    </location>
</feature>
<dbReference type="EMBL" id="CP007481">
    <property type="protein sequence ID" value="AHX11428.1"/>
    <property type="molecule type" value="Genomic_DNA"/>
</dbReference>
<reference evidence="10 11" key="1">
    <citation type="submission" date="2014-03" db="EMBL/GenBank/DDBJ databases">
        <title>Sequencing and Comparison of Genomes and Transcriptome Profiles of Human Ehrlichiosis Agents.</title>
        <authorList>
            <person name="Lin M."/>
            <person name="Daugherty S.C."/>
            <person name="Nagaraj S."/>
            <person name="Cheng Z."/>
            <person name="Xiong Q."/>
            <person name="Lin F.-Y."/>
            <person name="Sengamalay N."/>
            <person name="Ott S."/>
            <person name="Godinez A."/>
            <person name="Tallon L.J."/>
            <person name="Sadzewicz L."/>
            <person name="Fraser C.M."/>
            <person name="Dunning Hotopp J.C."/>
            <person name="Rikihisa Y."/>
        </authorList>
    </citation>
    <scope>NUCLEOTIDE SEQUENCE [LARGE SCALE GENOMIC DNA]</scope>
    <source>
        <strain evidence="10 11">Oregon</strain>
    </source>
</reference>
<evidence type="ECO:0000259" key="8">
    <source>
        <dbReference type="PROSITE" id="PS51278"/>
    </source>
</evidence>
<dbReference type="PROSITE" id="PS51464">
    <property type="entry name" value="SIS"/>
    <property type="match status" value="2"/>
</dbReference>
<name>X5H415_9RICK</name>
<dbReference type="Gene3D" id="3.40.50.10490">
    <property type="entry name" value="Glucose-6-phosphate isomerase like protein, domain 1"/>
    <property type="match status" value="2"/>
</dbReference>
<dbReference type="NCBIfam" id="NF001484">
    <property type="entry name" value="PRK00331.1"/>
    <property type="match status" value="1"/>
</dbReference>
<dbReference type="InterPro" id="IPR035490">
    <property type="entry name" value="GlmS/FrlB_SIS"/>
</dbReference>
<evidence type="ECO:0000256" key="2">
    <source>
        <dbReference type="ARBA" id="ARBA00012916"/>
    </source>
</evidence>
<dbReference type="GO" id="GO:0006002">
    <property type="term" value="P:fructose 6-phosphate metabolic process"/>
    <property type="evidence" value="ECO:0007669"/>
    <property type="project" value="TreeGrafter"/>
</dbReference>
<dbReference type="GO" id="GO:0004360">
    <property type="term" value="F:glutamine-fructose-6-phosphate transaminase (isomerizing) activity"/>
    <property type="evidence" value="ECO:0007669"/>
    <property type="project" value="UniProtKB-EC"/>
</dbReference>
<sequence>MCGIVGVISSKDNVVPLVLNGLSCLQYRGYDSAGCIFLDGGKFTCTKVIGPVQGLIKDILNKNPFSKVGMGHTRWATHGQINLENAHPHYDSDVAIIHNGIVENATELRKILQEESLEFKTDTDTEVILKLIVRHSQDHRKIDVLQRVMGQIHGSFAIVVIFQNNPNEIFAMKRGISLIAASNGNISVVASDLSAVSFLSEERYCMEDNDIAVISPSDILFFNSGKKVIRKAFKSSFHNFMVAKRSSNKKQDFMLSEILEQPALIGRIARAAELQESDLKSVLKSAKNINIVACGSSFFAGCIARAWIEKYLDVRVNVEVASEFTWRDFMKDELFIFISQSGETADTLLVLKTVRNYSIGSYIISVVNVPESSIARLSDFHIYTNAGPELSVAATKSFTSQLATLLHLVAFTGKNKEWILDGLTKIEHDLQEVIDSLEFNIDTVVEQIYRSDRIFYVGKGLGYFVAVEGALKLKEISYIMAEGIQSGELKHGSIALIEKGFPVILLAPSSLSFAKVLSSIQEIYTRNGKLFIFTDKDGVKRLEHLDVEVVVLPDTSELTMPFVYTVAMQILAYRVAVKNGRNVDYPRNLAKSITVE</sequence>
<dbReference type="HOGENOM" id="CLU_012520_7_0_5"/>
<dbReference type="CDD" id="cd05008">
    <property type="entry name" value="SIS_GlmS_GlmD_1"/>
    <property type="match status" value="1"/>
</dbReference>
<dbReference type="NCBIfam" id="TIGR01135">
    <property type="entry name" value="glmS"/>
    <property type="match status" value="1"/>
</dbReference>
<dbReference type="Pfam" id="PF01380">
    <property type="entry name" value="SIS"/>
    <property type="match status" value="2"/>
</dbReference>
<dbReference type="EC" id="2.6.1.16" evidence="2"/>
<comment type="catalytic activity">
    <reaction evidence="1">
        <text>D-fructose 6-phosphate + L-glutamine = D-glucosamine 6-phosphate + L-glutamate</text>
        <dbReference type="Rhea" id="RHEA:13237"/>
        <dbReference type="ChEBI" id="CHEBI:29985"/>
        <dbReference type="ChEBI" id="CHEBI:58359"/>
        <dbReference type="ChEBI" id="CHEBI:58725"/>
        <dbReference type="ChEBI" id="CHEBI:61527"/>
        <dbReference type="EC" id="2.6.1.16"/>
    </reaction>
</comment>
<evidence type="ECO:0000256" key="7">
    <source>
        <dbReference type="ARBA" id="ARBA00022962"/>
    </source>
</evidence>
<feature type="domain" description="Glutamine amidotransferase type-2" evidence="8">
    <location>
        <begin position="2"/>
        <end position="225"/>
    </location>
</feature>
<dbReference type="InterPro" id="IPR029055">
    <property type="entry name" value="Ntn_hydrolases_N"/>
</dbReference>
<dbReference type="SUPFAM" id="SSF56235">
    <property type="entry name" value="N-terminal nucleophile aminohydrolases (Ntn hydrolases)"/>
    <property type="match status" value="1"/>
</dbReference>
<dbReference type="Gene3D" id="3.60.20.10">
    <property type="entry name" value="Glutamine Phosphoribosylpyrophosphate, subunit 1, domain 1"/>
    <property type="match status" value="1"/>
</dbReference>
<dbReference type="CDD" id="cd05009">
    <property type="entry name" value="SIS_GlmS_GlmD_2"/>
    <property type="match status" value="1"/>
</dbReference>
<dbReference type="STRING" id="1286528.NHE_0486"/>
<evidence type="ECO:0000256" key="6">
    <source>
        <dbReference type="ARBA" id="ARBA00022737"/>
    </source>
</evidence>
<gene>
    <name evidence="10" type="primary">glmS</name>
    <name evidence="10" type="ORF">NHE_0486</name>
</gene>
<evidence type="ECO:0000259" key="9">
    <source>
        <dbReference type="PROSITE" id="PS51464"/>
    </source>
</evidence>
<dbReference type="SUPFAM" id="SSF53697">
    <property type="entry name" value="SIS domain"/>
    <property type="match status" value="1"/>
</dbReference>
<keyword evidence="11" id="KW-1185">Reference proteome</keyword>
<dbReference type="OrthoDB" id="9761808at2"/>
<accession>X5H415</accession>
<keyword evidence="7" id="KW-0315">Glutamine amidotransferase</keyword>
<proteinExistence type="predicted"/>
<protein>
    <recommendedName>
        <fullName evidence="3">Glutamine--fructose-6-phosphate aminotransferase [isomerizing]</fullName>
        <ecNumber evidence="2">2.6.1.16</ecNumber>
    </recommendedName>
</protein>
<dbReference type="PROSITE" id="PS51278">
    <property type="entry name" value="GATASE_TYPE_2"/>
    <property type="match status" value="1"/>
</dbReference>
<evidence type="ECO:0000313" key="11">
    <source>
        <dbReference type="Proteomes" id="UP000023755"/>
    </source>
</evidence>
<dbReference type="InterPro" id="IPR035466">
    <property type="entry name" value="GlmS/AgaS_SIS"/>
</dbReference>
<dbReference type="GO" id="GO:0097367">
    <property type="term" value="F:carbohydrate derivative binding"/>
    <property type="evidence" value="ECO:0007669"/>
    <property type="project" value="InterPro"/>
</dbReference>
<evidence type="ECO:0000256" key="4">
    <source>
        <dbReference type="ARBA" id="ARBA00022576"/>
    </source>
</evidence>